<dbReference type="Proteomes" id="UP001642483">
    <property type="component" value="Unassembled WGS sequence"/>
</dbReference>
<accession>A0ABP0G8R1</accession>
<reference evidence="2 3" key="1">
    <citation type="submission" date="2024-02" db="EMBL/GenBank/DDBJ databases">
        <authorList>
            <person name="Daric V."/>
            <person name="Darras S."/>
        </authorList>
    </citation>
    <scope>NUCLEOTIDE SEQUENCE [LARGE SCALE GENOMIC DNA]</scope>
</reference>
<protein>
    <submittedName>
        <fullName evidence="2">Uncharacterized protein</fullName>
    </submittedName>
</protein>
<name>A0ABP0G8R1_CLALP</name>
<keyword evidence="3" id="KW-1185">Reference proteome</keyword>
<feature type="compositionally biased region" description="Polar residues" evidence="1">
    <location>
        <begin position="44"/>
        <end position="76"/>
    </location>
</feature>
<organism evidence="2 3">
    <name type="scientific">Clavelina lepadiformis</name>
    <name type="common">Light-bulb sea squirt</name>
    <name type="synonym">Ascidia lepadiformis</name>
    <dbReference type="NCBI Taxonomy" id="159417"/>
    <lineage>
        <taxon>Eukaryota</taxon>
        <taxon>Metazoa</taxon>
        <taxon>Chordata</taxon>
        <taxon>Tunicata</taxon>
        <taxon>Ascidiacea</taxon>
        <taxon>Aplousobranchia</taxon>
        <taxon>Clavelinidae</taxon>
        <taxon>Clavelina</taxon>
    </lineage>
</organism>
<feature type="region of interest" description="Disordered" evidence="1">
    <location>
        <begin position="44"/>
        <end position="131"/>
    </location>
</feature>
<proteinExistence type="predicted"/>
<evidence type="ECO:0000313" key="2">
    <source>
        <dbReference type="EMBL" id="CAK8687657.1"/>
    </source>
</evidence>
<feature type="compositionally biased region" description="Polar residues" evidence="1">
    <location>
        <begin position="108"/>
        <end position="118"/>
    </location>
</feature>
<sequence length="131" mass="13961">MGSADSTSLGFMQPGQYSQGFLSQSSGLSTLPGVIQTASAQLNFPSNSNSVQQNVPTFPPSFDSNVSAPIDSNYNVNRFPRTPTAKLSSFQQNQSSFQSQAHGRPAGQASTSLATVRITNRRDKQAGSQWS</sequence>
<evidence type="ECO:0000313" key="3">
    <source>
        <dbReference type="Proteomes" id="UP001642483"/>
    </source>
</evidence>
<evidence type="ECO:0000256" key="1">
    <source>
        <dbReference type="SAM" id="MobiDB-lite"/>
    </source>
</evidence>
<gene>
    <name evidence="2" type="ORF">CVLEPA_LOCUS19722</name>
</gene>
<comment type="caution">
    <text evidence="2">The sequence shown here is derived from an EMBL/GenBank/DDBJ whole genome shotgun (WGS) entry which is preliminary data.</text>
</comment>
<dbReference type="EMBL" id="CAWYQH010000105">
    <property type="protein sequence ID" value="CAK8687657.1"/>
    <property type="molecule type" value="Genomic_DNA"/>
</dbReference>
<feature type="compositionally biased region" description="Low complexity" evidence="1">
    <location>
        <begin position="88"/>
        <end position="100"/>
    </location>
</feature>